<keyword evidence="2" id="KW-0808">Transferase</keyword>
<sequence length="76" mass="9006">MKRLFFIDAYQGKGIGKTLINMLLEEAKKKGYKKIRLDSLKKMEDAQRLYRQFGFYEIAQYVENSIEGTIFMEKSL</sequence>
<dbReference type="Proteomes" id="UP000030700">
    <property type="component" value="Unassembled WGS sequence"/>
</dbReference>
<gene>
    <name evidence="2" type="ORF">U14_02470</name>
</gene>
<dbReference type="Pfam" id="PF00583">
    <property type="entry name" value="Acetyltransf_1"/>
    <property type="match status" value="1"/>
</dbReference>
<dbReference type="InterPro" id="IPR000182">
    <property type="entry name" value="GNAT_dom"/>
</dbReference>
<dbReference type="InterPro" id="IPR016181">
    <property type="entry name" value="Acyl_CoA_acyltransferase"/>
</dbReference>
<evidence type="ECO:0000313" key="3">
    <source>
        <dbReference type="Proteomes" id="UP000030700"/>
    </source>
</evidence>
<evidence type="ECO:0000313" key="2">
    <source>
        <dbReference type="EMBL" id="GAK51227.1"/>
    </source>
</evidence>
<dbReference type="HOGENOM" id="CLU_197732_0_0_0"/>
<accession>A0A081BLG1</accession>
<proteinExistence type="predicted"/>
<dbReference type="Gene3D" id="3.40.630.30">
    <property type="match status" value="1"/>
</dbReference>
<reference evidence="2" key="1">
    <citation type="journal article" date="2015" name="PeerJ">
        <title>First genomic representation of candidate bacterial phylum KSB3 points to enhanced environmental sensing as a trigger of wastewater bulking.</title>
        <authorList>
            <person name="Sekiguchi Y."/>
            <person name="Ohashi A."/>
            <person name="Parks D.H."/>
            <person name="Yamauchi T."/>
            <person name="Tyson G.W."/>
            <person name="Hugenholtz P."/>
        </authorList>
    </citation>
    <scope>NUCLEOTIDE SEQUENCE [LARGE SCALE GENOMIC DNA]</scope>
</reference>
<organism evidence="2">
    <name type="scientific">Candidatus Moduliflexus flocculans</name>
    <dbReference type="NCBI Taxonomy" id="1499966"/>
    <lineage>
        <taxon>Bacteria</taxon>
        <taxon>Candidatus Moduliflexota</taxon>
        <taxon>Candidatus Moduliflexia</taxon>
        <taxon>Candidatus Moduliflexales</taxon>
        <taxon>Candidatus Moduliflexaceae</taxon>
    </lineage>
</organism>
<feature type="domain" description="N-acetyltransferase" evidence="1">
    <location>
        <begin position="1"/>
        <end position="76"/>
    </location>
</feature>
<dbReference type="InterPro" id="IPR052777">
    <property type="entry name" value="Acetyltransferase_Enz"/>
</dbReference>
<name>A0A081BLG1_9BACT</name>
<dbReference type="STRING" id="1499966.U14_02470"/>
<dbReference type="GO" id="GO:0016747">
    <property type="term" value="F:acyltransferase activity, transferring groups other than amino-acyl groups"/>
    <property type="evidence" value="ECO:0007669"/>
    <property type="project" value="InterPro"/>
</dbReference>
<protein>
    <submittedName>
        <fullName evidence="2">Acetyltransferase</fullName>
    </submittedName>
</protein>
<dbReference type="PROSITE" id="PS51186">
    <property type="entry name" value="GNAT"/>
    <property type="match status" value="1"/>
</dbReference>
<evidence type="ECO:0000259" key="1">
    <source>
        <dbReference type="PROSITE" id="PS51186"/>
    </source>
</evidence>
<dbReference type="CDD" id="cd04301">
    <property type="entry name" value="NAT_SF"/>
    <property type="match status" value="1"/>
</dbReference>
<dbReference type="PANTHER" id="PTHR43305">
    <property type="entry name" value="FAMILY N-ACETYLTRANSFERASE, PUTATIVE (AFU_ORTHOLOGUE AFUA_2G01380)-RELATED"/>
    <property type="match status" value="1"/>
</dbReference>
<dbReference type="PANTHER" id="PTHR43305:SF1">
    <property type="entry name" value="FAMILY N-ACETYLTRANSFERASE, PUTATIVE (AFU_ORTHOLOGUE AFUA_2G01380)-RELATED"/>
    <property type="match status" value="1"/>
</dbReference>
<keyword evidence="3" id="KW-1185">Reference proteome</keyword>
<dbReference type="AlphaFoldDB" id="A0A081BLG1"/>
<dbReference type="EMBL" id="DF820457">
    <property type="protein sequence ID" value="GAK51227.1"/>
    <property type="molecule type" value="Genomic_DNA"/>
</dbReference>
<dbReference type="SUPFAM" id="SSF55729">
    <property type="entry name" value="Acyl-CoA N-acyltransferases (Nat)"/>
    <property type="match status" value="1"/>
</dbReference>